<dbReference type="Pfam" id="PF26502">
    <property type="entry name" value="DUF8167_2nd"/>
    <property type="match status" value="1"/>
</dbReference>
<sequence length="387" mass="40408">MVDLPYESLLGVSYGLLAGTAPAVLFGLIAAGVGLARDRSVPAATGLLAAPFAAAIVVFGGVHGSGPVLAQAIRLAFVGVIAGVLGVFATSQGAQIATALPQDRTFPIVRGQALSADAIDAVDAMGQVTIRPTGAIREFDGYPPLSPALRTALENGAWRFPADLQLAELEDRLERRLRTDHGLATVRVAIDGRGRATIAAAPPSKGVATTLDDGFRAVTVTGLLPTGLEPGDRVFISGDETTVEGTALAIDDETRDATDHEFVAPAADALLESTRHRIAVQPSDDATHNHALEAATILDDAGQPITVRETALAELDPATTIGVRTAGDWHWQHSADDPVPQGADRAFVAGSPRSDCEERPSRSQSNSQPQRQSTLQSQPQSQPEVNR</sequence>
<keyword evidence="2" id="KW-0472">Membrane</keyword>
<protein>
    <recommendedName>
        <fullName evidence="7">RCK C-terminal domain-containing protein</fullName>
    </recommendedName>
</protein>
<feature type="region of interest" description="Disordered" evidence="1">
    <location>
        <begin position="335"/>
        <end position="387"/>
    </location>
</feature>
<feature type="transmembrane region" description="Helical" evidence="2">
    <location>
        <begin position="68"/>
        <end position="89"/>
    </location>
</feature>
<gene>
    <name evidence="5" type="ORF">C480_17088</name>
</gene>
<keyword evidence="2" id="KW-1133">Transmembrane helix</keyword>
<evidence type="ECO:0000256" key="2">
    <source>
        <dbReference type="SAM" id="Phobius"/>
    </source>
</evidence>
<feature type="transmembrane region" description="Helical" evidence="2">
    <location>
        <begin position="43"/>
        <end position="62"/>
    </location>
</feature>
<evidence type="ECO:0000256" key="1">
    <source>
        <dbReference type="SAM" id="MobiDB-lite"/>
    </source>
</evidence>
<dbReference type="OrthoDB" id="157524at2157"/>
<organism evidence="5 6">
    <name type="scientific">Natrialba aegyptia DSM 13077</name>
    <dbReference type="NCBI Taxonomy" id="1227491"/>
    <lineage>
        <taxon>Archaea</taxon>
        <taxon>Methanobacteriati</taxon>
        <taxon>Methanobacteriota</taxon>
        <taxon>Stenosarchaea group</taxon>
        <taxon>Halobacteria</taxon>
        <taxon>Halobacteriales</taxon>
        <taxon>Natrialbaceae</taxon>
        <taxon>Natrialba</taxon>
    </lineage>
</organism>
<proteinExistence type="predicted"/>
<reference evidence="5 6" key="1">
    <citation type="journal article" date="2014" name="PLoS Genet.">
        <title>Phylogenetically driven sequencing of extremely halophilic archaea reveals strategies for static and dynamic osmo-response.</title>
        <authorList>
            <person name="Becker E.A."/>
            <person name="Seitzer P.M."/>
            <person name="Tritt A."/>
            <person name="Larsen D."/>
            <person name="Krusor M."/>
            <person name="Yao A.I."/>
            <person name="Wu D."/>
            <person name="Madern D."/>
            <person name="Eisen J.A."/>
            <person name="Darling A.E."/>
            <person name="Facciotti M.T."/>
        </authorList>
    </citation>
    <scope>NUCLEOTIDE SEQUENCE [LARGE SCALE GENOMIC DNA]</scope>
    <source>
        <strain evidence="5 6">DSM 13077</strain>
    </source>
</reference>
<feature type="domain" description="DUF8167" evidence="4">
    <location>
        <begin position="216"/>
        <end position="279"/>
    </location>
</feature>
<feature type="compositionally biased region" description="Low complexity" evidence="1">
    <location>
        <begin position="362"/>
        <end position="387"/>
    </location>
</feature>
<evidence type="ECO:0000259" key="4">
    <source>
        <dbReference type="Pfam" id="PF26503"/>
    </source>
</evidence>
<accession>M0AWF7</accession>
<dbReference type="InterPro" id="IPR058604">
    <property type="entry name" value="DUF8167_3rd"/>
</dbReference>
<evidence type="ECO:0000313" key="6">
    <source>
        <dbReference type="Proteomes" id="UP000011591"/>
    </source>
</evidence>
<dbReference type="Proteomes" id="UP000011591">
    <property type="component" value="Unassembled WGS sequence"/>
</dbReference>
<feature type="domain" description="DUF8167" evidence="3">
    <location>
        <begin position="128"/>
        <end position="202"/>
    </location>
</feature>
<dbReference type="InterPro" id="IPR058603">
    <property type="entry name" value="DUF8167_2nd"/>
</dbReference>
<evidence type="ECO:0000313" key="5">
    <source>
        <dbReference type="EMBL" id="ELZ02308.1"/>
    </source>
</evidence>
<evidence type="ECO:0000259" key="3">
    <source>
        <dbReference type="Pfam" id="PF26502"/>
    </source>
</evidence>
<feature type="transmembrane region" description="Helical" evidence="2">
    <location>
        <begin position="12"/>
        <end position="36"/>
    </location>
</feature>
<name>M0AWF7_9EURY</name>
<evidence type="ECO:0008006" key="7">
    <source>
        <dbReference type="Google" id="ProtNLM"/>
    </source>
</evidence>
<dbReference type="EMBL" id="AOIP01000039">
    <property type="protein sequence ID" value="ELZ02308.1"/>
    <property type="molecule type" value="Genomic_DNA"/>
</dbReference>
<dbReference type="Pfam" id="PF26503">
    <property type="entry name" value="DUF8167_3rd"/>
    <property type="match status" value="1"/>
</dbReference>
<dbReference type="AlphaFoldDB" id="M0AWF7"/>
<dbReference type="RefSeq" id="WP_006666818.1">
    <property type="nucleotide sequence ID" value="NZ_AOIP01000039.1"/>
</dbReference>
<comment type="caution">
    <text evidence="5">The sequence shown here is derived from an EMBL/GenBank/DDBJ whole genome shotgun (WGS) entry which is preliminary data.</text>
</comment>
<dbReference type="PATRIC" id="fig|1227491.4.peg.3500"/>
<keyword evidence="2" id="KW-0812">Transmembrane</keyword>
<keyword evidence="6" id="KW-1185">Reference proteome</keyword>